<dbReference type="RefSeq" id="XP_019035193.1">
    <property type="nucleotide sequence ID" value="XM_019172251.1"/>
</dbReference>
<dbReference type="EMBL" id="AWGH01000001">
    <property type="protein sequence ID" value="ODO08336.1"/>
    <property type="molecule type" value="Genomic_DNA"/>
</dbReference>
<dbReference type="PROSITE" id="PS51257">
    <property type="entry name" value="PROKAR_LIPOPROTEIN"/>
    <property type="match status" value="1"/>
</dbReference>
<organism evidence="1 2">
    <name type="scientific">Cryptococcus wingfieldii CBS 7118</name>
    <dbReference type="NCBI Taxonomy" id="1295528"/>
    <lineage>
        <taxon>Eukaryota</taxon>
        <taxon>Fungi</taxon>
        <taxon>Dikarya</taxon>
        <taxon>Basidiomycota</taxon>
        <taxon>Agaricomycotina</taxon>
        <taxon>Tremellomycetes</taxon>
        <taxon>Tremellales</taxon>
        <taxon>Cryptococcaceae</taxon>
        <taxon>Cryptococcus</taxon>
    </lineage>
</organism>
<gene>
    <name evidence="1" type="ORF">L198_00060</name>
</gene>
<dbReference type="Proteomes" id="UP000094819">
    <property type="component" value="Unassembled WGS sequence"/>
</dbReference>
<accession>A0A1E3K5X3</accession>
<dbReference type="Pfam" id="PF12586">
    <property type="entry name" value="DUF3760"/>
    <property type="match status" value="1"/>
</dbReference>
<dbReference type="AlphaFoldDB" id="A0A1E3K5X3"/>
<evidence type="ECO:0000313" key="2">
    <source>
        <dbReference type="Proteomes" id="UP000094819"/>
    </source>
</evidence>
<dbReference type="InterPro" id="IPR022235">
    <property type="entry name" value="DUF3760"/>
</dbReference>
<sequence>MKQRPLWKPVTFGKASLPVTSASTACAVPPTRSDKSTSAGKKSLWEVAHIVLDRDLFDIAPVKYLQISRYHYERGASRIYRHITITPKTIELLHESSDRPASNFLSNFRFTETIAVNDFSLLSSLHATIESLQKAEGVIRKANKAWWRKRNSSSHQKAWTLPLFPKAHSLKMPQSSFLQAGDALSEYSFGPSLDSRPRRDLTLGYSLGKLFSDRMTDFLLDGDERYSLECIPAFFLAEINFLLGGNLCTYTSLINRNTPFPVNTPFHLRDASTSAMILDTSVSQNVGSFALPANTIVIRVIYNDPPETVRCHCYWESVQKGILSWTTDATSPRVRYIYEVHIYEAEKARDAIIRLQGGVTQALLDTQLVRFIEVDYDAFGMASTNQRKT</sequence>
<keyword evidence="2" id="KW-1185">Reference proteome</keyword>
<name>A0A1E3K5X3_9TREE</name>
<evidence type="ECO:0000313" key="1">
    <source>
        <dbReference type="EMBL" id="ODO08336.1"/>
    </source>
</evidence>
<comment type="caution">
    <text evidence="1">The sequence shown here is derived from an EMBL/GenBank/DDBJ whole genome shotgun (WGS) entry which is preliminary data.</text>
</comment>
<dbReference type="GeneID" id="30189275"/>
<reference evidence="1 2" key="1">
    <citation type="submission" date="2016-06" db="EMBL/GenBank/DDBJ databases">
        <title>Evolution of pathogenesis and genome organization in the Tremellales.</title>
        <authorList>
            <person name="Cuomo C."/>
            <person name="Litvintseva A."/>
            <person name="Heitman J."/>
            <person name="Chen Y."/>
            <person name="Sun S."/>
            <person name="Springer D."/>
            <person name="Dromer F."/>
            <person name="Young S."/>
            <person name="Zeng Q."/>
            <person name="Chapman S."/>
            <person name="Gujja S."/>
            <person name="Saif S."/>
            <person name="Birren B."/>
        </authorList>
    </citation>
    <scope>NUCLEOTIDE SEQUENCE [LARGE SCALE GENOMIC DNA]</scope>
    <source>
        <strain evidence="1 2">CBS 7118</strain>
    </source>
</reference>
<proteinExistence type="predicted"/>
<protein>
    <submittedName>
        <fullName evidence="1">Uncharacterized protein</fullName>
    </submittedName>
</protein>